<dbReference type="SUPFAM" id="SSF53383">
    <property type="entry name" value="PLP-dependent transferases"/>
    <property type="match status" value="1"/>
</dbReference>
<accession>A0ABZ1CUJ7</accession>
<evidence type="ECO:0000256" key="5">
    <source>
        <dbReference type="RuleBase" id="RU000382"/>
    </source>
</evidence>
<dbReference type="InterPro" id="IPR015424">
    <property type="entry name" value="PyrdxlP-dep_Trfase"/>
</dbReference>
<dbReference type="InterPro" id="IPR015421">
    <property type="entry name" value="PyrdxlP-dep_Trfase_major"/>
</dbReference>
<reference evidence="6 7" key="1">
    <citation type="submission" date="2024-01" db="EMBL/GenBank/DDBJ databases">
        <title>Comparative genomics of Cryptococcus and Kwoniella reveals pathogenesis evolution and contrasting modes of karyotype evolution via chromosome fusion or intercentromeric recombination.</title>
        <authorList>
            <person name="Coelho M.A."/>
            <person name="David-Palma M."/>
            <person name="Shea T."/>
            <person name="Bowers K."/>
            <person name="McGinley-Smith S."/>
            <person name="Mohammad A.W."/>
            <person name="Gnirke A."/>
            <person name="Yurkov A.M."/>
            <person name="Nowrousian M."/>
            <person name="Sun S."/>
            <person name="Cuomo C.A."/>
            <person name="Heitman J."/>
        </authorList>
    </citation>
    <scope>NUCLEOTIDE SEQUENCE [LARGE SCALE GENOMIC DNA]</scope>
    <source>
        <strain evidence="6">CBS 11374</strain>
    </source>
</reference>
<evidence type="ECO:0000256" key="1">
    <source>
        <dbReference type="ARBA" id="ARBA00001933"/>
    </source>
</evidence>
<sequence>MFDTDSQDDFQFNLDRVISHITDRQTSISSKPILPSSDSITSTISSLPTTLPEKGLGTSSTVNYLLEKVLPGILQAQNGPRYFGFVIGGVTPAAQLADILATSYDENVQVNLYQQTASTAVEQRSLELVSDLLDIKRNVFLGRTITTGATSANVLGLACARDHLLSKSPHLPLGYSWARDGPPSSPTLPSPPIVILGLHPHFSIAKASSLVGLGSGPRVIQSMPADSEDELAFDLTKLEERLKEESQVERGVIVVYGVGEVNTGGFGSGLGKVAELCKQYGSWLHVDAAFGGFAGLMPELREYTKDMDKADSLTLDGHKWLNVPYDCGLFYTRHTSSLTNMFQPPSASAPAYLASNATSVSASDHDDLPEGTVRAADVPSPLFVNIENSRRFRALPLLASLLSLGKEGYTDIIIRNINFARSVATYISTSEYYVLLNPSPPSFVHKGSEKRDGAIIPSNIVLFRARSSSTLFPPQDKTSSIKLTKAINESRKVYVSATSWRGEGAVRIAVSNYLTDQKRDLRIVLDVLETVGKGEKVSWEEEGAGNGLA</sequence>
<evidence type="ECO:0000313" key="7">
    <source>
        <dbReference type="Proteomes" id="UP001329825"/>
    </source>
</evidence>
<evidence type="ECO:0000256" key="4">
    <source>
        <dbReference type="ARBA" id="ARBA00023239"/>
    </source>
</evidence>
<keyword evidence="4 5" id="KW-0456">Lyase</keyword>
<dbReference type="PANTHER" id="PTHR11999">
    <property type="entry name" value="GROUP II PYRIDOXAL-5-PHOSPHATE DECARBOXYLASE"/>
    <property type="match status" value="1"/>
</dbReference>
<dbReference type="Pfam" id="PF00282">
    <property type="entry name" value="Pyridoxal_deC"/>
    <property type="match status" value="1"/>
</dbReference>
<gene>
    <name evidence="6" type="ORF">IL334_001984</name>
</gene>
<name>A0ABZ1CUJ7_9TREE</name>
<evidence type="ECO:0000313" key="6">
    <source>
        <dbReference type="EMBL" id="WRT65042.1"/>
    </source>
</evidence>
<dbReference type="PROSITE" id="PS00392">
    <property type="entry name" value="DDC_GAD_HDC_YDC"/>
    <property type="match status" value="1"/>
</dbReference>
<dbReference type="InterPro" id="IPR015422">
    <property type="entry name" value="PyrdxlP-dep_Trfase_small"/>
</dbReference>
<protein>
    <recommendedName>
        <fullName evidence="8">PLP-dependent transferase</fullName>
    </recommendedName>
</protein>
<dbReference type="InterPro" id="IPR021115">
    <property type="entry name" value="Pyridoxal-P_BS"/>
</dbReference>
<dbReference type="RefSeq" id="XP_062789782.1">
    <property type="nucleotide sequence ID" value="XM_062933731.1"/>
</dbReference>
<comment type="cofactor">
    <cofactor evidence="1 5">
        <name>pyridoxal 5'-phosphate</name>
        <dbReference type="ChEBI" id="CHEBI:597326"/>
    </cofactor>
</comment>
<dbReference type="EMBL" id="CP141882">
    <property type="protein sequence ID" value="WRT65042.1"/>
    <property type="molecule type" value="Genomic_DNA"/>
</dbReference>
<proteinExistence type="inferred from homology"/>
<evidence type="ECO:0000256" key="3">
    <source>
        <dbReference type="ARBA" id="ARBA00022898"/>
    </source>
</evidence>
<dbReference type="InterPro" id="IPR002129">
    <property type="entry name" value="PyrdxlP-dep_de-COase"/>
</dbReference>
<evidence type="ECO:0008006" key="8">
    <source>
        <dbReference type="Google" id="ProtNLM"/>
    </source>
</evidence>
<evidence type="ECO:0000256" key="2">
    <source>
        <dbReference type="ARBA" id="ARBA00009533"/>
    </source>
</evidence>
<keyword evidence="3 5" id="KW-0663">Pyridoxal phosphate</keyword>
<dbReference type="Gene3D" id="3.90.1150.10">
    <property type="entry name" value="Aspartate Aminotransferase, domain 1"/>
    <property type="match status" value="1"/>
</dbReference>
<dbReference type="Gene3D" id="3.40.640.10">
    <property type="entry name" value="Type I PLP-dependent aspartate aminotransferase-like (Major domain)"/>
    <property type="match status" value="1"/>
</dbReference>
<comment type="similarity">
    <text evidence="2 5">Belongs to the group II decarboxylase family.</text>
</comment>
<dbReference type="Proteomes" id="UP001329825">
    <property type="component" value="Chromosome 2"/>
</dbReference>
<organism evidence="6 7">
    <name type="scientific">Kwoniella shivajii</name>
    <dbReference type="NCBI Taxonomy" id="564305"/>
    <lineage>
        <taxon>Eukaryota</taxon>
        <taxon>Fungi</taxon>
        <taxon>Dikarya</taxon>
        <taxon>Basidiomycota</taxon>
        <taxon>Agaricomycotina</taxon>
        <taxon>Tremellomycetes</taxon>
        <taxon>Tremellales</taxon>
        <taxon>Cryptococcaceae</taxon>
        <taxon>Kwoniella</taxon>
    </lineage>
</organism>
<dbReference type="PANTHER" id="PTHR11999:SF165">
    <property type="entry name" value="DECARBOXYLASE, PUTATIVE (AFU_ORTHOLOGUE AFUA_2G04980)-RELATED"/>
    <property type="match status" value="1"/>
</dbReference>
<dbReference type="GeneID" id="87954115"/>
<dbReference type="InterPro" id="IPR010977">
    <property type="entry name" value="Aromatic_deC"/>
</dbReference>
<keyword evidence="7" id="KW-1185">Reference proteome</keyword>